<feature type="non-terminal residue" evidence="2">
    <location>
        <position position="1"/>
    </location>
</feature>
<gene>
    <name evidence="2" type="ORF">g.5162</name>
</gene>
<sequence length="126" mass="14038">GYPVDFGLPKINNNPVPHSGAFYRTLPHKPKLKPTFRKYSTDNEFHLNPGEISQYGAYNKLDVRYTAEGYPQPHPGTVAQELDDFPGQLPSPPPLFKTAHPILEKTAHPVSEKTSQWTETSPDGAL</sequence>
<accession>A0A1B6ECJ5</accession>
<feature type="compositionally biased region" description="Polar residues" evidence="1">
    <location>
        <begin position="112"/>
        <end position="126"/>
    </location>
</feature>
<proteinExistence type="predicted"/>
<dbReference type="EMBL" id="GEDC01001688">
    <property type="protein sequence ID" value="JAS35610.1"/>
    <property type="molecule type" value="Transcribed_RNA"/>
</dbReference>
<name>A0A1B6ECJ5_9HEMI</name>
<evidence type="ECO:0000256" key="1">
    <source>
        <dbReference type="SAM" id="MobiDB-lite"/>
    </source>
</evidence>
<organism evidence="2">
    <name type="scientific">Clastoptera arizonana</name>
    <name type="common">Arizona spittle bug</name>
    <dbReference type="NCBI Taxonomy" id="38151"/>
    <lineage>
        <taxon>Eukaryota</taxon>
        <taxon>Metazoa</taxon>
        <taxon>Ecdysozoa</taxon>
        <taxon>Arthropoda</taxon>
        <taxon>Hexapoda</taxon>
        <taxon>Insecta</taxon>
        <taxon>Pterygota</taxon>
        <taxon>Neoptera</taxon>
        <taxon>Paraneoptera</taxon>
        <taxon>Hemiptera</taxon>
        <taxon>Auchenorrhyncha</taxon>
        <taxon>Cercopoidea</taxon>
        <taxon>Clastopteridae</taxon>
        <taxon>Clastoptera</taxon>
    </lineage>
</organism>
<dbReference type="AlphaFoldDB" id="A0A1B6ECJ5"/>
<protein>
    <submittedName>
        <fullName evidence="2">Uncharacterized protein</fullName>
    </submittedName>
</protein>
<reference evidence="2" key="1">
    <citation type="submission" date="2015-12" db="EMBL/GenBank/DDBJ databases">
        <title>De novo transcriptome assembly of four potential Pierce s Disease insect vectors from Arizona vineyards.</title>
        <authorList>
            <person name="Tassone E.E."/>
        </authorList>
    </citation>
    <scope>NUCLEOTIDE SEQUENCE</scope>
</reference>
<feature type="region of interest" description="Disordered" evidence="1">
    <location>
        <begin position="104"/>
        <end position="126"/>
    </location>
</feature>
<evidence type="ECO:0000313" key="2">
    <source>
        <dbReference type="EMBL" id="JAS35610.1"/>
    </source>
</evidence>